<dbReference type="Gene3D" id="3.40.50.11350">
    <property type="match status" value="1"/>
</dbReference>
<evidence type="ECO:0000256" key="3">
    <source>
        <dbReference type="RuleBase" id="RU363129"/>
    </source>
</evidence>
<comment type="subcellular location">
    <subcellularLocation>
        <location evidence="3">Golgi apparatus</location>
        <location evidence="3">Golgi stack membrane</location>
        <topology evidence="3">Single-pass type II membrane protein</topology>
    </subcellularLocation>
</comment>
<dbReference type="STRING" id="283909.R7V6P1"/>
<keyword evidence="3" id="KW-0812">Transmembrane</keyword>
<dbReference type="GO" id="GO:0005975">
    <property type="term" value="P:carbohydrate metabolic process"/>
    <property type="evidence" value="ECO:0007669"/>
    <property type="project" value="InterPro"/>
</dbReference>
<dbReference type="Proteomes" id="UP000014760">
    <property type="component" value="Unassembled WGS sequence"/>
</dbReference>
<sequence>MTSVAVHIRRGDFITRNLQRNGFAVASLGYLIRAMERFKKKDPNVFFVVASDDIKWARNHLTGIDVKFSVGLSAAEDFALLANCDHIIISSGSFGWWAAWLNGGMTIYYKGFPRKGSRLWSHTDIDQYYYPQWIGME</sequence>
<dbReference type="HOGENOM" id="CLU_043399_5_0_1"/>
<gene>
    <name evidence="4" type="ORF">CAPTEDRAFT_94631</name>
</gene>
<evidence type="ECO:0000313" key="6">
    <source>
        <dbReference type="Proteomes" id="UP000014760"/>
    </source>
</evidence>
<dbReference type="OrthoDB" id="3226at2759"/>
<reference evidence="5" key="3">
    <citation type="submission" date="2015-06" db="UniProtKB">
        <authorList>
            <consortium name="EnsemblMetazoa"/>
        </authorList>
    </citation>
    <scope>IDENTIFICATION</scope>
</reference>
<keyword evidence="3" id="KW-0325">Glycoprotein</keyword>
<dbReference type="EMBL" id="KB296213">
    <property type="protein sequence ID" value="ELU12036.1"/>
    <property type="molecule type" value="Genomic_DNA"/>
</dbReference>
<name>R7V6P1_CAPTE</name>
<dbReference type="EC" id="2.4.1.-" evidence="3"/>
<dbReference type="UniPathway" id="UPA00378"/>
<reference evidence="4 6" key="2">
    <citation type="journal article" date="2013" name="Nature">
        <title>Insights into bilaterian evolution from three spiralian genomes.</title>
        <authorList>
            <person name="Simakov O."/>
            <person name="Marletaz F."/>
            <person name="Cho S.J."/>
            <person name="Edsinger-Gonzales E."/>
            <person name="Havlak P."/>
            <person name="Hellsten U."/>
            <person name="Kuo D.H."/>
            <person name="Larsson T."/>
            <person name="Lv J."/>
            <person name="Arendt D."/>
            <person name="Savage R."/>
            <person name="Osoegawa K."/>
            <person name="de Jong P."/>
            <person name="Grimwood J."/>
            <person name="Chapman J.A."/>
            <person name="Shapiro H."/>
            <person name="Aerts A."/>
            <person name="Otillar R.P."/>
            <person name="Terry A.Y."/>
            <person name="Boore J.L."/>
            <person name="Grigoriev I.V."/>
            <person name="Lindberg D.R."/>
            <person name="Seaver E.C."/>
            <person name="Weisblat D.A."/>
            <person name="Putnam N.H."/>
            <person name="Rokhsar D.S."/>
        </authorList>
    </citation>
    <scope>NUCLEOTIDE SEQUENCE</scope>
    <source>
        <strain evidence="4 6">I ESC-2004</strain>
    </source>
</reference>
<keyword evidence="6" id="KW-1185">Reference proteome</keyword>
<dbReference type="Pfam" id="PF01531">
    <property type="entry name" value="Glyco_transf_11"/>
    <property type="match status" value="1"/>
</dbReference>
<dbReference type="GO" id="GO:0032580">
    <property type="term" value="C:Golgi cisterna membrane"/>
    <property type="evidence" value="ECO:0007669"/>
    <property type="project" value="UniProtKB-SubCell"/>
</dbReference>
<dbReference type="CDD" id="cd11301">
    <property type="entry name" value="Fut1_Fut2_like"/>
    <property type="match status" value="1"/>
</dbReference>
<comment type="pathway">
    <text evidence="3">Protein modification; protein glycosylation.</text>
</comment>
<accession>R7V6P1</accession>
<evidence type="ECO:0000313" key="5">
    <source>
        <dbReference type="EnsemblMetazoa" id="CapteP94631"/>
    </source>
</evidence>
<dbReference type="PANTHER" id="PTHR11927">
    <property type="entry name" value="GALACTOSIDE 2-L-FUCOSYLTRANSFERASE"/>
    <property type="match status" value="1"/>
</dbReference>
<organism evidence="4">
    <name type="scientific">Capitella teleta</name>
    <name type="common">Polychaete worm</name>
    <dbReference type="NCBI Taxonomy" id="283909"/>
    <lineage>
        <taxon>Eukaryota</taxon>
        <taxon>Metazoa</taxon>
        <taxon>Spiralia</taxon>
        <taxon>Lophotrochozoa</taxon>
        <taxon>Annelida</taxon>
        <taxon>Polychaeta</taxon>
        <taxon>Sedentaria</taxon>
        <taxon>Scolecida</taxon>
        <taxon>Capitellidae</taxon>
        <taxon>Capitella</taxon>
    </lineage>
</organism>
<dbReference type="AlphaFoldDB" id="R7V6P1"/>
<dbReference type="InterPro" id="IPR002516">
    <property type="entry name" value="Glyco_trans_11"/>
</dbReference>
<dbReference type="EMBL" id="AMQN01005517">
    <property type="status" value="NOT_ANNOTATED_CDS"/>
    <property type="molecule type" value="Genomic_DNA"/>
</dbReference>
<dbReference type="GO" id="GO:0008107">
    <property type="term" value="F:galactoside 2-alpha-L-fucosyltransferase activity"/>
    <property type="evidence" value="ECO:0007669"/>
    <property type="project" value="InterPro"/>
</dbReference>
<dbReference type="PANTHER" id="PTHR11927:SF9">
    <property type="entry name" value="L-FUCOSYLTRANSFERASE"/>
    <property type="match status" value="1"/>
</dbReference>
<comment type="similarity">
    <text evidence="3">Belongs to the glycosyltransferase 11 family.</text>
</comment>
<evidence type="ECO:0000313" key="4">
    <source>
        <dbReference type="EMBL" id="ELU12036.1"/>
    </source>
</evidence>
<protein>
    <recommendedName>
        <fullName evidence="3">L-Fucosyltransferase</fullName>
        <ecNumber evidence="3">2.4.1.-</ecNumber>
    </recommendedName>
</protein>
<keyword evidence="3" id="KW-0333">Golgi apparatus</keyword>
<keyword evidence="3" id="KW-0735">Signal-anchor</keyword>
<keyword evidence="1 3" id="KW-0328">Glycosyltransferase</keyword>
<dbReference type="EnsemblMetazoa" id="CapteT94631">
    <property type="protein sequence ID" value="CapteP94631"/>
    <property type="gene ID" value="CapteG94631"/>
</dbReference>
<evidence type="ECO:0000256" key="2">
    <source>
        <dbReference type="ARBA" id="ARBA00022679"/>
    </source>
</evidence>
<keyword evidence="2 3" id="KW-0808">Transferase</keyword>
<reference evidence="6" key="1">
    <citation type="submission" date="2012-12" db="EMBL/GenBank/DDBJ databases">
        <authorList>
            <person name="Hellsten U."/>
            <person name="Grimwood J."/>
            <person name="Chapman J.A."/>
            <person name="Shapiro H."/>
            <person name="Aerts A."/>
            <person name="Otillar R.P."/>
            <person name="Terry A.Y."/>
            <person name="Boore J.L."/>
            <person name="Simakov O."/>
            <person name="Marletaz F."/>
            <person name="Cho S.-J."/>
            <person name="Edsinger-Gonzales E."/>
            <person name="Havlak P."/>
            <person name="Kuo D.-H."/>
            <person name="Larsson T."/>
            <person name="Lv J."/>
            <person name="Arendt D."/>
            <person name="Savage R."/>
            <person name="Osoegawa K."/>
            <person name="de Jong P."/>
            <person name="Lindberg D.R."/>
            <person name="Seaver E.C."/>
            <person name="Weisblat D.A."/>
            <person name="Putnam N.H."/>
            <person name="Grigoriev I.V."/>
            <person name="Rokhsar D.S."/>
        </authorList>
    </citation>
    <scope>NUCLEOTIDE SEQUENCE</scope>
    <source>
        <strain evidence="6">I ESC-2004</strain>
    </source>
</reference>
<proteinExistence type="inferred from homology"/>
<evidence type="ECO:0000256" key="1">
    <source>
        <dbReference type="ARBA" id="ARBA00022676"/>
    </source>
</evidence>